<dbReference type="CDD" id="cd06550">
    <property type="entry name" value="TM_ABC_iron-siderophores_like"/>
    <property type="match status" value="1"/>
</dbReference>
<keyword evidence="3" id="KW-0813">Transport</keyword>
<dbReference type="PANTHER" id="PTHR30472">
    <property type="entry name" value="FERRIC ENTEROBACTIN TRANSPORT SYSTEM PERMEASE PROTEIN"/>
    <property type="match status" value="1"/>
</dbReference>
<keyword evidence="7 8" id="KW-0472">Membrane</keyword>
<feature type="transmembrane region" description="Helical" evidence="8">
    <location>
        <begin position="293"/>
        <end position="314"/>
    </location>
</feature>
<proteinExistence type="inferred from homology"/>
<dbReference type="RefSeq" id="WP_229158709.1">
    <property type="nucleotide sequence ID" value="NZ_JAJEWP010000001.1"/>
</dbReference>
<keyword evidence="4" id="KW-1003">Cell membrane</keyword>
<dbReference type="SUPFAM" id="SSF81345">
    <property type="entry name" value="ABC transporter involved in vitamin B12 uptake, BtuC"/>
    <property type="match status" value="1"/>
</dbReference>
<feature type="transmembrane region" description="Helical" evidence="8">
    <location>
        <begin position="136"/>
        <end position="158"/>
    </location>
</feature>
<name>A0ABS8G8Q2_9ALTE</name>
<evidence type="ECO:0000313" key="9">
    <source>
        <dbReference type="EMBL" id="MCC2616074.1"/>
    </source>
</evidence>
<feature type="transmembrane region" description="Helical" evidence="8">
    <location>
        <begin position="267"/>
        <end position="286"/>
    </location>
</feature>
<reference evidence="9 10" key="1">
    <citation type="submission" date="2021-10" db="EMBL/GenBank/DDBJ databases">
        <title>Draft genome of Aestuariibacter halophilus JC2043.</title>
        <authorList>
            <person name="Emsley S.A."/>
            <person name="Pfannmuller K.M."/>
            <person name="Ushijima B."/>
            <person name="Saw J.H."/>
            <person name="Videau P."/>
        </authorList>
    </citation>
    <scope>NUCLEOTIDE SEQUENCE [LARGE SCALE GENOMIC DNA]</scope>
    <source>
        <strain evidence="9 10">JC2043</strain>
    </source>
</reference>
<sequence>MTAHARLLFITLMLMLASATFTLLQGLNGWPLSALDQQILLELRLPQLLTALIVGAALSLSSAVLQVLLRNPLADPGIIGITSGASLCAALYLLIGQGVAFHALQYGLPLFCFVGAMTSTLLIYRLARRAPDGGNTVILAGIAISTLCGAIVAWLHLFSDAESMRNLLFWLMGSLHQANWPVLSIALPVVVLCVGYLLGQGKPLNWLYLGSKEAQLAGLNVHRFSATALLCSAVLVGVAVSIAGSIAFVGLLVPHFLRQWLGYDNRIILPMSALCGALLMVWVGWLSTGVMTLTLPVSMITATVGGPLFLWALMRQAGQAR</sequence>
<keyword evidence="6 8" id="KW-1133">Transmembrane helix</keyword>
<feature type="transmembrane region" description="Helical" evidence="8">
    <location>
        <begin position="47"/>
        <end position="69"/>
    </location>
</feature>
<dbReference type="PANTHER" id="PTHR30472:SF25">
    <property type="entry name" value="ABC TRANSPORTER PERMEASE PROTEIN MJ0876-RELATED"/>
    <property type="match status" value="1"/>
</dbReference>
<evidence type="ECO:0000256" key="1">
    <source>
        <dbReference type="ARBA" id="ARBA00004651"/>
    </source>
</evidence>
<dbReference type="InterPro" id="IPR000522">
    <property type="entry name" value="ABC_transptr_permease_BtuC"/>
</dbReference>
<evidence type="ECO:0000256" key="8">
    <source>
        <dbReference type="SAM" id="Phobius"/>
    </source>
</evidence>
<gene>
    <name evidence="9" type="ORF">LJ739_07460</name>
</gene>
<dbReference type="EMBL" id="JAJEWP010000001">
    <property type="protein sequence ID" value="MCC2616074.1"/>
    <property type="molecule type" value="Genomic_DNA"/>
</dbReference>
<keyword evidence="10" id="KW-1185">Reference proteome</keyword>
<comment type="caution">
    <text evidence="9">The sequence shown here is derived from an EMBL/GenBank/DDBJ whole genome shotgun (WGS) entry which is preliminary data.</text>
</comment>
<dbReference type="Pfam" id="PF01032">
    <property type="entry name" value="FecCD"/>
    <property type="match status" value="1"/>
</dbReference>
<evidence type="ECO:0000313" key="10">
    <source>
        <dbReference type="Proteomes" id="UP001520878"/>
    </source>
</evidence>
<keyword evidence="5 8" id="KW-0812">Transmembrane</keyword>
<feature type="transmembrane region" description="Helical" evidence="8">
    <location>
        <begin position="7"/>
        <end position="27"/>
    </location>
</feature>
<evidence type="ECO:0000256" key="7">
    <source>
        <dbReference type="ARBA" id="ARBA00023136"/>
    </source>
</evidence>
<comment type="subcellular location">
    <subcellularLocation>
        <location evidence="1">Cell membrane</location>
        <topology evidence="1">Multi-pass membrane protein</topology>
    </subcellularLocation>
</comment>
<evidence type="ECO:0000256" key="2">
    <source>
        <dbReference type="ARBA" id="ARBA00007935"/>
    </source>
</evidence>
<evidence type="ECO:0000256" key="5">
    <source>
        <dbReference type="ARBA" id="ARBA00022692"/>
    </source>
</evidence>
<feature type="transmembrane region" description="Helical" evidence="8">
    <location>
        <begin position="229"/>
        <end position="255"/>
    </location>
</feature>
<evidence type="ECO:0000256" key="4">
    <source>
        <dbReference type="ARBA" id="ARBA00022475"/>
    </source>
</evidence>
<dbReference type="Proteomes" id="UP001520878">
    <property type="component" value="Unassembled WGS sequence"/>
</dbReference>
<evidence type="ECO:0000256" key="6">
    <source>
        <dbReference type="ARBA" id="ARBA00022989"/>
    </source>
</evidence>
<protein>
    <submittedName>
        <fullName evidence="9">Iron ABC transporter permease</fullName>
    </submittedName>
</protein>
<feature type="transmembrane region" description="Helical" evidence="8">
    <location>
        <begin position="106"/>
        <end position="124"/>
    </location>
</feature>
<organism evidence="9 10">
    <name type="scientific">Fluctibacter halophilus</name>
    <dbReference type="NCBI Taxonomy" id="226011"/>
    <lineage>
        <taxon>Bacteria</taxon>
        <taxon>Pseudomonadati</taxon>
        <taxon>Pseudomonadota</taxon>
        <taxon>Gammaproteobacteria</taxon>
        <taxon>Alteromonadales</taxon>
        <taxon>Alteromonadaceae</taxon>
        <taxon>Fluctibacter</taxon>
    </lineage>
</organism>
<comment type="similarity">
    <text evidence="2">Belongs to the binding-protein-dependent transport system permease family. FecCD subfamily.</text>
</comment>
<evidence type="ECO:0000256" key="3">
    <source>
        <dbReference type="ARBA" id="ARBA00022448"/>
    </source>
</evidence>
<accession>A0ABS8G8Q2</accession>
<dbReference type="InterPro" id="IPR037294">
    <property type="entry name" value="ABC_BtuC-like"/>
</dbReference>
<dbReference type="Gene3D" id="1.10.3470.10">
    <property type="entry name" value="ABC transporter involved in vitamin B12 uptake, BtuC"/>
    <property type="match status" value="1"/>
</dbReference>
<feature type="transmembrane region" description="Helical" evidence="8">
    <location>
        <begin position="178"/>
        <end position="198"/>
    </location>
</feature>
<feature type="transmembrane region" description="Helical" evidence="8">
    <location>
        <begin position="78"/>
        <end position="100"/>
    </location>
</feature>